<sequence>MKILIAEDTPVNQVLLADFLEPYGECHVARDGFEAVEIFEQSLSTTEQSFDLLCLDIMMPKMDGQAVLQTVRKLEEEQGIAEEERVKVLMITALDDSKNIMEALVKGKCAGYLTKPVSRATLQEQLALLGLG</sequence>
<dbReference type="InterPro" id="IPR001789">
    <property type="entry name" value="Sig_transdc_resp-reg_receiver"/>
</dbReference>
<dbReference type="EMBL" id="CP003985">
    <property type="protein sequence ID" value="AGF78759.1"/>
    <property type="molecule type" value="Genomic_DNA"/>
</dbReference>
<name>M1NGI6_DESSD</name>
<evidence type="ECO:0000256" key="2">
    <source>
        <dbReference type="ARBA" id="ARBA00023012"/>
    </source>
</evidence>
<dbReference type="STRING" id="1167006.UWK_02218"/>
<dbReference type="PANTHER" id="PTHR48111:SF21">
    <property type="entry name" value="DNA-BINDING DUAL MASTER TRANSCRIPTIONAL REGULATOR RPAA"/>
    <property type="match status" value="1"/>
</dbReference>
<evidence type="ECO:0000256" key="6">
    <source>
        <dbReference type="PROSITE-ProRule" id="PRU00169"/>
    </source>
</evidence>
<dbReference type="GO" id="GO:0006355">
    <property type="term" value="P:regulation of DNA-templated transcription"/>
    <property type="evidence" value="ECO:0007669"/>
    <property type="project" value="TreeGrafter"/>
</dbReference>
<dbReference type="InterPro" id="IPR011006">
    <property type="entry name" value="CheY-like_superfamily"/>
</dbReference>
<keyword evidence="9" id="KW-1185">Reference proteome</keyword>
<evidence type="ECO:0000256" key="1">
    <source>
        <dbReference type="ARBA" id="ARBA00022553"/>
    </source>
</evidence>
<feature type="modified residue" description="4-aspartylphosphate" evidence="6">
    <location>
        <position position="56"/>
    </location>
</feature>
<dbReference type="AlphaFoldDB" id="M1NGI6"/>
<keyword evidence="1 6" id="KW-0597">Phosphoprotein</keyword>
<evidence type="ECO:0000256" key="3">
    <source>
        <dbReference type="ARBA" id="ARBA00023015"/>
    </source>
</evidence>
<dbReference type="OrthoDB" id="9790466at2"/>
<dbReference type="Pfam" id="PF00072">
    <property type="entry name" value="Response_reg"/>
    <property type="match status" value="1"/>
</dbReference>
<reference evidence="9" key="1">
    <citation type="journal article" date="2013" name="Stand. Genomic Sci.">
        <title>Complete genome sequence of Desulfocapsa sulfexigens, a marine deltaproteobacterium specialized in disproportionating inorganic sulfur compounds.</title>
        <authorList>
            <person name="Finster K.W."/>
            <person name="Kjeldsen K.U."/>
            <person name="Kube M."/>
            <person name="Reinhardt R."/>
            <person name="Mussmann M."/>
            <person name="Amann R."/>
            <person name="Schreiber L."/>
        </authorList>
    </citation>
    <scope>NUCLEOTIDE SEQUENCE [LARGE SCALE GENOMIC DNA]</scope>
    <source>
        <strain evidence="9">DSM 10523 / SB164P1</strain>
    </source>
</reference>
<protein>
    <submittedName>
        <fullName evidence="8">CheY-like receiver and winged-helix DNA-binding domain-containing response regulator</fullName>
    </submittedName>
</protein>
<organism evidence="8 9">
    <name type="scientific">Desulfocapsa sulfexigens (strain DSM 10523 / SB164P1)</name>
    <dbReference type="NCBI Taxonomy" id="1167006"/>
    <lineage>
        <taxon>Bacteria</taxon>
        <taxon>Pseudomonadati</taxon>
        <taxon>Thermodesulfobacteriota</taxon>
        <taxon>Desulfobulbia</taxon>
        <taxon>Desulfobulbales</taxon>
        <taxon>Desulfocapsaceae</taxon>
        <taxon>Desulfocapsa</taxon>
    </lineage>
</organism>
<dbReference type="Proteomes" id="UP000011721">
    <property type="component" value="Chromosome"/>
</dbReference>
<accession>M1NGI6</accession>
<feature type="domain" description="Response regulatory" evidence="7">
    <location>
        <begin position="2"/>
        <end position="130"/>
    </location>
</feature>
<keyword evidence="5" id="KW-0804">Transcription</keyword>
<dbReference type="InterPro" id="IPR039420">
    <property type="entry name" value="WalR-like"/>
</dbReference>
<dbReference type="Gene3D" id="3.40.50.2300">
    <property type="match status" value="1"/>
</dbReference>
<evidence type="ECO:0000256" key="4">
    <source>
        <dbReference type="ARBA" id="ARBA00023125"/>
    </source>
</evidence>
<dbReference type="eggNOG" id="COG0745">
    <property type="taxonomic scope" value="Bacteria"/>
</dbReference>
<dbReference type="GO" id="GO:0000976">
    <property type="term" value="F:transcription cis-regulatory region binding"/>
    <property type="evidence" value="ECO:0007669"/>
    <property type="project" value="TreeGrafter"/>
</dbReference>
<dbReference type="SMART" id="SM00448">
    <property type="entry name" value="REC"/>
    <property type="match status" value="1"/>
</dbReference>
<dbReference type="PATRIC" id="fig|1167006.5.peg.2413"/>
<dbReference type="HOGENOM" id="CLU_000445_69_12_7"/>
<proteinExistence type="predicted"/>
<dbReference type="CDD" id="cd17546">
    <property type="entry name" value="REC_hyHK_CKI1_RcsC-like"/>
    <property type="match status" value="1"/>
</dbReference>
<dbReference type="PANTHER" id="PTHR48111">
    <property type="entry name" value="REGULATOR OF RPOS"/>
    <property type="match status" value="1"/>
</dbReference>
<dbReference type="GO" id="GO:0000156">
    <property type="term" value="F:phosphorelay response regulator activity"/>
    <property type="evidence" value="ECO:0007669"/>
    <property type="project" value="TreeGrafter"/>
</dbReference>
<gene>
    <name evidence="8" type="ordered locus">UWK_02218</name>
</gene>
<dbReference type="KEGG" id="dsf:UWK_02218"/>
<dbReference type="PROSITE" id="PS50110">
    <property type="entry name" value="RESPONSE_REGULATORY"/>
    <property type="match status" value="1"/>
</dbReference>
<keyword evidence="3" id="KW-0805">Transcription regulation</keyword>
<evidence type="ECO:0000313" key="9">
    <source>
        <dbReference type="Proteomes" id="UP000011721"/>
    </source>
</evidence>
<dbReference type="RefSeq" id="WP_015404447.1">
    <property type="nucleotide sequence ID" value="NC_020304.1"/>
</dbReference>
<evidence type="ECO:0000313" key="8">
    <source>
        <dbReference type="EMBL" id="AGF78759.1"/>
    </source>
</evidence>
<evidence type="ECO:0000259" key="7">
    <source>
        <dbReference type="PROSITE" id="PS50110"/>
    </source>
</evidence>
<dbReference type="GO" id="GO:0032993">
    <property type="term" value="C:protein-DNA complex"/>
    <property type="evidence" value="ECO:0007669"/>
    <property type="project" value="TreeGrafter"/>
</dbReference>
<evidence type="ECO:0000256" key="5">
    <source>
        <dbReference type="ARBA" id="ARBA00023163"/>
    </source>
</evidence>
<dbReference type="GO" id="GO:0005829">
    <property type="term" value="C:cytosol"/>
    <property type="evidence" value="ECO:0007669"/>
    <property type="project" value="TreeGrafter"/>
</dbReference>
<keyword evidence="4 8" id="KW-0238">DNA-binding</keyword>
<keyword evidence="2" id="KW-0902">Two-component regulatory system</keyword>
<dbReference type="SUPFAM" id="SSF52172">
    <property type="entry name" value="CheY-like"/>
    <property type="match status" value="1"/>
</dbReference>